<proteinExistence type="predicted"/>
<reference evidence="2 3" key="1">
    <citation type="submission" date="2016-03" db="EMBL/GenBank/DDBJ databases">
        <title>Whole genome sequencing of Grifola frondosa 9006-11.</title>
        <authorList>
            <person name="Min B."/>
            <person name="Park H."/>
            <person name="Kim J.-G."/>
            <person name="Cho H."/>
            <person name="Oh Y.-L."/>
            <person name="Kong W.-S."/>
            <person name="Choi I.-G."/>
        </authorList>
    </citation>
    <scope>NUCLEOTIDE SEQUENCE [LARGE SCALE GENOMIC DNA]</scope>
    <source>
        <strain evidence="2 3">9006-11</strain>
    </source>
</reference>
<feature type="region of interest" description="Disordered" evidence="1">
    <location>
        <begin position="1"/>
        <end position="179"/>
    </location>
</feature>
<dbReference type="EMBL" id="LUGG01000007">
    <property type="protein sequence ID" value="OBZ73082.1"/>
    <property type="molecule type" value="Genomic_DNA"/>
</dbReference>
<protein>
    <submittedName>
        <fullName evidence="2">Uncharacterized protein</fullName>
    </submittedName>
</protein>
<evidence type="ECO:0000313" key="3">
    <source>
        <dbReference type="Proteomes" id="UP000092993"/>
    </source>
</evidence>
<accession>A0A1C7M8C2</accession>
<feature type="compositionally biased region" description="Basic residues" evidence="1">
    <location>
        <begin position="38"/>
        <end position="48"/>
    </location>
</feature>
<feature type="compositionally biased region" description="Basic and acidic residues" evidence="1">
    <location>
        <begin position="148"/>
        <end position="171"/>
    </location>
</feature>
<dbReference type="AlphaFoldDB" id="A0A1C7M8C2"/>
<name>A0A1C7M8C2_GRIFR</name>
<feature type="compositionally biased region" description="Basic and acidic residues" evidence="1">
    <location>
        <begin position="97"/>
        <end position="115"/>
    </location>
</feature>
<sequence>MEEKATTNGTGKPKGRTKQQASVSKVQEAGTATIAPKPKPKANAKTKVIKQAVKEEEEEAAVLAVKQEEEESSEEDDVSFYSTARRFSASRSPACEKSAEQETQEGKKPEAKAKVQEPPNVKSEEPPVQLKTEPVVKPNAVKSTKSKANKEIAKVADKGKGKTRGKEKSSRVEPQAPPNLSVPRKIVVIETEAIAILAKSLPHPSDITNKVTPPLLSKAKEPSNGSEDAPPAVSNPSRNSSREDTSHTNVKSQPDVLSRILFSNHPPRPFVYSPIELNMFDGLTWKDDIQGRMELSAIGWIAGAAYRAWRHSSTLLTGITFWTLASYPPQVLDHDLRMHLYADMELPFWFTELLQLPAQIDERPSEQPSIVLPNLEV</sequence>
<feature type="compositionally biased region" description="Polar residues" evidence="1">
    <location>
        <begin position="1"/>
        <end position="10"/>
    </location>
</feature>
<dbReference type="Proteomes" id="UP000092993">
    <property type="component" value="Unassembled WGS sequence"/>
</dbReference>
<keyword evidence="3" id="KW-1185">Reference proteome</keyword>
<feature type="compositionally biased region" description="Acidic residues" evidence="1">
    <location>
        <begin position="68"/>
        <end position="78"/>
    </location>
</feature>
<evidence type="ECO:0000256" key="1">
    <source>
        <dbReference type="SAM" id="MobiDB-lite"/>
    </source>
</evidence>
<evidence type="ECO:0000313" key="2">
    <source>
        <dbReference type="EMBL" id="OBZ73082.1"/>
    </source>
</evidence>
<feature type="region of interest" description="Disordered" evidence="1">
    <location>
        <begin position="203"/>
        <end position="252"/>
    </location>
</feature>
<comment type="caution">
    <text evidence="2">The sequence shown here is derived from an EMBL/GenBank/DDBJ whole genome shotgun (WGS) entry which is preliminary data.</text>
</comment>
<gene>
    <name evidence="2" type="ORF">A0H81_06677</name>
</gene>
<organism evidence="2 3">
    <name type="scientific">Grifola frondosa</name>
    <name type="common">Maitake</name>
    <name type="synonym">Polyporus frondosus</name>
    <dbReference type="NCBI Taxonomy" id="5627"/>
    <lineage>
        <taxon>Eukaryota</taxon>
        <taxon>Fungi</taxon>
        <taxon>Dikarya</taxon>
        <taxon>Basidiomycota</taxon>
        <taxon>Agaricomycotina</taxon>
        <taxon>Agaricomycetes</taxon>
        <taxon>Polyporales</taxon>
        <taxon>Grifolaceae</taxon>
        <taxon>Grifola</taxon>
    </lineage>
</organism>